<dbReference type="NCBIfam" id="TIGR01962">
    <property type="entry name" value="NuoD"/>
    <property type="match status" value="1"/>
</dbReference>
<evidence type="ECO:0000259" key="7">
    <source>
        <dbReference type="PROSITE" id="PS51925"/>
    </source>
</evidence>
<dbReference type="EMBL" id="SPOF01000007">
    <property type="protein sequence ID" value="TIB15383.1"/>
    <property type="molecule type" value="Genomic_DNA"/>
</dbReference>
<keyword evidence="3 5" id="KW-1278">Translocase</keyword>
<evidence type="ECO:0000256" key="1">
    <source>
        <dbReference type="ARBA" id="ARBA00005769"/>
    </source>
</evidence>
<dbReference type="InterPro" id="IPR036885">
    <property type="entry name" value="SWIB_MDM2_dom_sf"/>
</dbReference>
<organism evidence="8 9">
    <name type="scientific">Wallemia ichthyophaga</name>
    <dbReference type="NCBI Taxonomy" id="245174"/>
    <lineage>
        <taxon>Eukaryota</taxon>
        <taxon>Fungi</taxon>
        <taxon>Dikarya</taxon>
        <taxon>Basidiomycota</taxon>
        <taxon>Wallemiomycotina</taxon>
        <taxon>Wallemiomycetes</taxon>
        <taxon>Wallemiales</taxon>
        <taxon>Wallemiaceae</taxon>
        <taxon>Wallemia</taxon>
    </lineage>
</organism>
<accession>A0A4T0JQ91</accession>
<feature type="compositionally biased region" description="Basic and acidic residues" evidence="6">
    <location>
        <begin position="36"/>
        <end position="45"/>
    </location>
</feature>
<dbReference type="Pfam" id="PF00346">
    <property type="entry name" value="Complex1_49kDa"/>
    <property type="match status" value="1"/>
</dbReference>
<dbReference type="AlphaFoldDB" id="A0A4T0JQ91"/>
<dbReference type="SUPFAM" id="SSF47592">
    <property type="entry name" value="SWIB/MDM2 domain"/>
    <property type="match status" value="1"/>
</dbReference>
<comment type="similarity">
    <text evidence="1 5">Belongs to the complex I 49 kDa subunit family.</text>
</comment>
<evidence type="ECO:0000256" key="4">
    <source>
        <dbReference type="ARBA" id="ARBA00023027"/>
    </source>
</evidence>
<feature type="domain" description="DM2" evidence="7">
    <location>
        <begin position="227"/>
        <end position="304"/>
    </location>
</feature>
<dbReference type="InterPro" id="IPR014029">
    <property type="entry name" value="NADH_UbQ_OxRdtase_49kDa_CS"/>
</dbReference>
<dbReference type="PANTHER" id="PTHR11993">
    <property type="entry name" value="NADH-UBIQUINONE OXIDOREDUCTASE 49 KDA SUBUNIT"/>
    <property type="match status" value="1"/>
</dbReference>
<dbReference type="Gene3D" id="1.10.645.10">
    <property type="entry name" value="Cytochrome-c3 Hydrogenase, chain B"/>
    <property type="match status" value="1"/>
</dbReference>
<dbReference type="GO" id="GO:0048038">
    <property type="term" value="F:quinone binding"/>
    <property type="evidence" value="ECO:0007669"/>
    <property type="project" value="InterPro"/>
</dbReference>
<dbReference type="FunFam" id="1.10.645.10:FF:000005">
    <property type="entry name" value="NADH-quinone oxidoreductase subunit D"/>
    <property type="match status" value="1"/>
</dbReference>
<dbReference type="InterPro" id="IPR019835">
    <property type="entry name" value="SWIB_domain"/>
</dbReference>
<evidence type="ECO:0000313" key="8">
    <source>
        <dbReference type="EMBL" id="TIB15383.1"/>
    </source>
</evidence>
<dbReference type="Pfam" id="PF02201">
    <property type="entry name" value="SWIB"/>
    <property type="match status" value="1"/>
</dbReference>
<feature type="compositionally biased region" description="Polar residues" evidence="6">
    <location>
        <begin position="17"/>
        <end position="31"/>
    </location>
</feature>
<evidence type="ECO:0000256" key="2">
    <source>
        <dbReference type="ARBA" id="ARBA00022448"/>
    </source>
</evidence>
<dbReference type="InterPro" id="IPR022885">
    <property type="entry name" value="NDH1_su_D/H"/>
</dbReference>
<keyword evidence="2 5" id="KW-0813">Transport</keyword>
<evidence type="ECO:0000256" key="3">
    <source>
        <dbReference type="ARBA" id="ARBA00022967"/>
    </source>
</evidence>
<dbReference type="InterPro" id="IPR001135">
    <property type="entry name" value="NADH_Q_OxRdtase_suD"/>
</dbReference>
<dbReference type="PANTHER" id="PTHR11993:SF10">
    <property type="entry name" value="NADH DEHYDROGENASE [UBIQUINONE] IRON-SULFUR PROTEIN 2, MITOCHONDRIAL"/>
    <property type="match status" value="1"/>
</dbReference>
<dbReference type="GO" id="GO:0016651">
    <property type="term" value="F:oxidoreductase activity, acting on NAD(P)H"/>
    <property type="evidence" value="ECO:0007669"/>
    <property type="project" value="InterPro"/>
</dbReference>
<dbReference type="GO" id="GO:0005739">
    <property type="term" value="C:mitochondrion"/>
    <property type="evidence" value="ECO:0007669"/>
    <property type="project" value="GOC"/>
</dbReference>
<dbReference type="SUPFAM" id="SSF56762">
    <property type="entry name" value="HydB/Nqo4-like"/>
    <property type="match status" value="1"/>
</dbReference>
<dbReference type="SMART" id="SM00151">
    <property type="entry name" value="SWIB"/>
    <property type="match status" value="1"/>
</dbReference>
<feature type="region of interest" description="Disordered" evidence="6">
    <location>
        <begin position="1"/>
        <end position="60"/>
    </location>
</feature>
<gene>
    <name evidence="8" type="ORF">E3P90_00940</name>
</gene>
<dbReference type="HAMAP" id="MF_01358">
    <property type="entry name" value="NDH1_NuoD"/>
    <property type="match status" value="1"/>
</dbReference>
<dbReference type="PROSITE" id="PS00535">
    <property type="entry name" value="COMPLEX1_49K"/>
    <property type="match status" value="1"/>
</dbReference>
<protein>
    <recommendedName>
        <fullName evidence="7">DM2 domain-containing protein</fullName>
    </recommendedName>
</protein>
<dbReference type="GO" id="GO:0006120">
    <property type="term" value="P:mitochondrial electron transport, NADH to ubiquinone"/>
    <property type="evidence" value="ECO:0007669"/>
    <property type="project" value="TreeGrafter"/>
</dbReference>
<dbReference type="CDD" id="cd10568">
    <property type="entry name" value="SWIB_like"/>
    <property type="match status" value="1"/>
</dbReference>
<dbReference type="Gene3D" id="1.10.245.10">
    <property type="entry name" value="SWIB/MDM2 domain"/>
    <property type="match status" value="1"/>
</dbReference>
<evidence type="ECO:0000313" key="9">
    <source>
        <dbReference type="Proteomes" id="UP000306954"/>
    </source>
</evidence>
<evidence type="ECO:0000256" key="5">
    <source>
        <dbReference type="RuleBase" id="RU003685"/>
    </source>
</evidence>
<evidence type="ECO:0000256" key="6">
    <source>
        <dbReference type="SAM" id="MobiDB-lite"/>
    </source>
</evidence>
<dbReference type="InterPro" id="IPR003121">
    <property type="entry name" value="SWIB_MDM2_domain"/>
</dbReference>
<comment type="caution">
    <text evidence="8">The sequence shown here is derived from an EMBL/GenBank/DDBJ whole genome shotgun (WGS) entry which is preliminary data.</text>
</comment>
<dbReference type="Proteomes" id="UP000306954">
    <property type="component" value="Unassembled WGS sequence"/>
</dbReference>
<proteinExistence type="inferred from homology"/>
<reference evidence="8 9" key="1">
    <citation type="submission" date="2019-03" db="EMBL/GenBank/DDBJ databases">
        <title>Sequencing 23 genomes of Wallemia ichthyophaga.</title>
        <authorList>
            <person name="Gostincar C."/>
        </authorList>
    </citation>
    <scope>NUCLEOTIDE SEQUENCE [LARGE SCALE GENOMIC DNA]</scope>
    <source>
        <strain evidence="8 9">EXF-8621</strain>
    </source>
</reference>
<sequence length="874" mass="99511">MAFTGSPQQQPQPQPQHANMYTATTTPTNHSQSKKRQSDLEEALKQYKKKKPTDRSLPPSVQAIESVREQSKMYDDLTRFEKRLDMIAAHKRAQIHDSLQRPAKTTRQLRVFLSNTASGQPWQQREQQQFGEMVNFETGAGIPAWTFKIEGRLLDGTTTKANRGAPKKFSSLLKSMIVEFDRDSSIYPESSIVEWHKQPGESDKDGFEIKRRGDQATKAKIILHLDHMPEKYGISEPLSQLLGIKEDSRAGIITHMWAYVKQNNLLDKEDRRVIKADSNLKEIFHADSIYYHELPDVVQKYLIPVEPVVLEYTVMVDKELTQSEHAFDINIDVEDAIKQKMANTITAYMPNHDLSQRIAQLDEEISQTAIAVRNAIVKRDFLDEFSNDSAAFVKNWINSQSRDLDLILGSEHANVPVEEMRRADFYRRDWVQEGEIDVLREILAANTPLAAIIVAESKASSSATVEDMHDLSAEDILKESGDRKDADLRHFTVNFGPQHPAAHGVLRLILELNGEEILRADPHIGLLHRGTEKLMEYKNYVQALPYMDRLDYSSAMTNELSYTKAVEKLLNIDVPERAKWIRTLFSEITRILNHIMAVLSHAMDVGALTPFLYGFEEREKLMEFYERVSGARLHAAYIRPGGVAFDLPHGLLEDIHKWATQFSSRIDEIEEIVTGNRIWKERTIGVGRVTADEALDYCFSGPMLRGSGIPWDLRKTQPYEKYDEVDFDIPVGENGDCYDRYICRIQEMREAIRIIGQCCNKMPPGPYKIDDHKIVPPPRASMKESMESLIHHFKLFSEGYAVPAGETYSAIEAPKGEMAVHLISDGTNRPYKCKIRAPGFAHLAGADFMSRHHFLPDMVAIIGTSDLVFGEVDR</sequence>
<dbReference type="GO" id="GO:0051287">
    <property type="term" value="F:NAD binding"/>
    <property type="evidence" value="ECO:0007669"/>
    <property type="project" value="InterPro"/>
</dbReference>
<dbReference type="InterPro" id="IPR029014">
    <property type="entry name" value="NiFe-Hase_large"/>
</dbReference>
<name>A0A4T0JQ91_WALIC</name>
<keyword evidence="4 5" id="KW-0520">NAD</keyword>
<dbReference type="PROSITE" id="PS51925">
    <property type="entry name" value="SWIB_MDM2"/>
    <property type="match status" value="1"/>
</dbReference>
<dbReference type="NCBIfam" id="NF004739">
    <property type="entry name" value="PRK06075.1"/>
    <property type="match status" value="1"/>
</dbReference>